<dbReference type="GO" id="GO:0000902">
    <property type="term" value="P:cell morphogenesis"/>
    <property type="evidence" value="ECO:0007669"/>
    <property type="project" value="InterPro"/>
</dbReference>
<dbReference type="NCBIfam" id="NF010539">
    <property type="entry name" value="PRK13927.1"/>
    <property type="match status" value="1"/>
</dbReference>
<evidence type="ECO:0000256" key="4">
    <source>
        <dbReference type="ARBA" id="ARBA00022960"/>
    </source>
</evidence>
<evidence type="ECO:0000256" key="6">
    <source>
        <dbReference type="HAMAP-Rule" id="MF_02207"/>
    </source>
</evidence>
<feature type="binding site" evidence="6">
    <location>
        <begin position="175"/>
        <end position="177"/>
    </location>
    <ligand>
        <name>ATP</name>
        <dbReference type="ChEBI" id="CHEBI:30616"/>
    </ligand>
</feature>
<dbReference type="Proteomes" id="UP000176299">
    <property type="component" value="Unassembled WGS sequence"/>
</dbReference>
<evidence type="ECO:0000256" key="3">
    <source>
        <dbReference type="ARBA" id="ARBA00022840"/>
    </source>
</evidence>
<keyword evidence="2 6" id="KW-0547">Nucleotide-binding</keyword>
<dbReference type="NCBIfam" id="TIGR00904">
    <property type="entry name" value="mreB"/>
    <property type="match status" value="1"/>
</dbReference>
<dbReference type="GO" id="GO:0008360">
    <property type="term" value="P:regulation of cell shape"/>
    <property type="evidence" value="ECO:0007669"/>
    <property type="project" value="UniProtKB-UniRule"/>
</dbReference>
<reference evidence="7 8" key="1">
    <citation type="journal article" date="2016" name="Nat. Commun.">
        <title>Thousands of microbial genomes shed light on interconnected biogeochemical processes in an aquifer system.</title>
        <authorList>
            <person name="Anantharaman K."/>
            <person name="Brown C.T."/>
            <person name="Hug L.A."/>
            <person name="Sharon I."/>
            <person name="Castelle C.J."/>
            <person name="Probst A.J."/>
            <person name="Thomas B.C."/>
            <person name="Singh A."/>
            <person name="Wilkins M.J."/>
            <person name="Karaoz U."/>
            <person name="Brodie E.L."/>
            <person name="Williams K.H."/>
            <person name="Hubbard S.S."/>
            <person name="Banfield J.F."/>
        </authorList>
    </citation>
    <scope>NUCLEOTIDE SEQUENCE [LARGE SCALE GENOMIC DNA]</scope>
</reference>
<comment type="subunit">
    <text evidence="6">Forms polymers.</text>
</comment>
<comment type="caution">
    <text evidence="6">Lacks conserved residue(s) required for the propagation of feature annotation.</text>
</comment>
<dbReference type="InterPro" id="IPR043129">
    <property type="entry name" value="ATPase_NBD"/>
</dbReference>
<evidence type="ECO:0000256" key="2">
    <source>
        <dbReference type="ARBA" id="ARBA00022741"/>
    </source>
</evidence>
<feature type="binding site" evidence="6">
    <location>
        <begin position="303"/>
        <end position="306"/>
    </location>
    <ligand>
        <name>ATP</name>
        <dbReference type="ChEBI" id="CHEBI:30616"/>
    </ligand>
</feature>
<keyword evidence="3 6" id="KW-0067">ATP-binding</keyword>
<feature type="binding site" evidence="6">
    <location>
        <begin position="27"/>
        <end position="29"/>
    </location>
    <ligand>
        <name>ATP</name>
        <dbReference type="ChEBI" id="CHEBI:30616"/>
    </ligand>
</feature>
<dbReference type="STRING" id="1802591.A2113_04410"/>
<proteinExistence type="inferred from homology"/>
<keyword evidence="1 6" id="KW-0963">Cytoplasm</keyword>
<evidence type="ECO:0000313" key="7">
    <source>
        <dbReference type="EMBL" id="OGY21400.1"/>
    </source>
</evidence>
<dbReference type="PANTHER" id="PTHR42749:SF1">
    <property type="entry name" value="CELL SHAPE-DETERMINING PROTEIN MREB"/>
    <property type="match status" value="1"/>
</dbReference>
<dbReference type="EMBL" id="MHCN01000014">
    <property type="protein sequence ID" value="OGY21400.1"/>
    <property type="molecule type" value="Genomic_DNA"/>
</dbReference>
<comment type="function">
    <text evidence="6">Forms membrane-associated dynamic filaments that are essential for cell shape determination. Acts by regulating cell wall synthesis and cell elongation, and thus cell shape. A feedback loop between cell geometry and MreB localization may maintain elongated cell shape by targeting cell wall growth to regions of negative cell wall curvature.</text>
</comment>
<evidence type="ECO:0000256" key="1">
    <source>
        <dbReference type="ARBA" id="ARBA00022490"/>
    </source>
</evidence>
<protein>
    <recommendedName>
        <fullName evidence="6">Cell shape-determining protein MreB</fullName>
    </recommendedName>
</protein>
<dbReference type="GO" id="GO:0005737">
    <property type="term" value="C:cytoplasm"/>
    <property type="evidence" value="ECO:0007669"/>
    <property type="project" value="UniProtKB-SubCell"/>
</dbReference>
<dbReference type="InterPro" id="IPR004753">
    <property type="entry name" value="MreB"/>
</dbReference>
<evidence type="ECO:0000313" key="8">
    <source>
        <dbReference type="Proteomes" id="UP000176299"/>
    </source>
</evidence>
<keyword evidence="4 6" id="KW-0133">Cell shape</keyword>
<dbReference type="AlphaFoldDB" id="A0A1G1W1E1"/>
<dbReference type="PRINTS" id="PR01652">
    <property type="entry name" value="SHAPEPROTEIN"/>
</dbReference>
<comment type="subcellular location">
    <subcellularLocation>
        <location evidence="6">Cytoplasm</location>
    </subcellularLocation>
    <text evidence="6">Membrane-associated.</text>
</comment>
<dbReference type="InterPro" id="IPR056546">
    <property type="entry name" value="MreB_MamK-like"/>
</dbReference>
<accession>A0A1G1W1E1</accession>
<name>A0A1G1W1E1_9BACT</name>
<gene>
    <name evidence="6" type="primary">mreB</name>
    <name evidence="7" type="ORF">A2113_04410</name>
</gene>
<dbReference type="Gene3D" id="3.30.420.40">
    <property type="match status" value="2"/>
</dbReference>
<comment type="similarity">
    <text evidence="5 6">Belongs to the FtsA/MreB family.</text>
</comment>
<dbReference type="PANTHER" id="PTHR42749">
    <property type="entry name" value="CELL SHAPE-DETERMINING PROTEIN MREB"/>
    <property type="match status" value="1"/>
</dbReference>
<dbReference type="HAMAP" id="MF_02207">
    <property type="entry name" value="MreB"/>
    <property type="match status" value="1"/>
</dbReference>
<organism evidence="7 8">
    <name type="scientific">Candidatus Woykebacteria bacterium GWA1_44_8</name>
    <dbReference type="NCBI Taxonomy" id="1802591"/>
    <lineage>
        <taxon>Bacteria</taxon>
        <taxon>Candidatus Woykeibacteriota</taxon>
    </lineage>
</organism>
<dbReference type="SUPFAM" id="SSF53067">
    <property type="entry name" value="Actin-like ATPase domain"/>
    <property type="match status" value="2"/>
</dbReference>
<dbReference type="CDD" id="cd10225">
    <property type="entry name" value="ASKHA_NBD_MreB-like"/>
    <property type="match status" value="1"/>
</dbReference>
<dbReference type="Pfam" id="PF06723">
    <property type="entry name" value="MreB_Mbl"/>
    <property type="match status" value="1"/>
</dbReference>
<dbReference type="GO" id="GO:0005524">
    <property type="term" value="F:ATP binding"/>
    <property type="evidence" value="ECO:0007669"/>
    <property type="project" value="UniProtKB-KW"/>
</dbReference>
<sequence>MNFKFNLNPLDYFWGAFSLDLGVDLGTANTKIAVCGKGVMVREPTVVAAHKKTKQLLAIGSEAKKMLGKTPASIIATRPLRDGVINDLDFAESLLKHFIHKVHQTPTSFPKIPRPKIAIAVPSGATEVERRAVSDAATAAGAREVYLVDEPMAAALGAGLPIDEPKGHMIVDIGAGTTEIAIISLGGIVVSKSLRVAGDEMDGDIISYTRARYNLLLGEKSAEESKIGYGSAYPARKESKLQISGRDLATGLPVAVTTSTGEIREAISNTLRTIIEGIKDVIEESPPELVNDVAQEGIYLTGGGALLKGWPALLAKETRMPTILAQDPLTTVVKGTAKVLEDDRLYRKIKFAGSLR</sequence>
<evidence type="ECO:0000256" key="5">
    <source>
        <dbReference type="ARBA" id="ARBA00023458"/>
    </source>
</evidence>
<comment type="caution">
    <text evidence="7">The sequence shown here is derived from an EMBL/GenBank/DDBJ whole genome shotgun (WGS) entry which is preliminary data.</text>
</comment>